<feature type="non-terminal residue" evidence="1">
    <location>
        <position position="1"/>
    </location>
</feature>
<evidence type="ECO:0000313" key="2">
    <source>
        <dbReference type="Proteomes" id="UP000789860"/>
    </source>
</evidence>
<dbReference type="Proteomes" id="UP000789860">
    <property type="component" value="Unassembled WGS sequence"/>
</dbReference>
<organism evidence="1 2">
    <name type="scientific">Scutellospora calospora</name>
    <dbReference type="NCBI Taxonomy" id="85575"/>
    <lineage>
        <taxon>Eukaryota</taxon>
        <taxon>Fungi</taxon>
        <taxon>Fungi incertae sedis</taxon>
        <taxon>Mucoromycota</taxon>
        <taxon>Glomeromycotina</taxon>
        <taxon>Glomeromycetes</taxon>
        <taxon>Diversisporales</taxon>
        <taxon>Gigasporaceae</taxon>
        <taxon>Scutellospora</taxon>
    </lineage>
</organism>
<name>A0ACA9LA48_9GLOM</name>
<dbReference type="EMBL" id="CAJVPM010004642">
    <property type="protein sequence ID" value="CAG8515571.1"/>
    <property type="molecule type" value="Genomic_DNA"/>
</dbReference>
<keyword evidence="2" id="KW-1185">Reference proteome</keyword>
<accession>A0ACA9LA48</accession>
<comment type="caution">
    <text evidence="1">The sequence shown here is derived from an EMBL/GenBank/DDBJ whole genome shotgun (WGS) entry which is preliminary data.</text>
</comment>
<evidence type="ECO:0000313" key="1">
    <source>
        <dbReference type="EMBL" id="CAG8515571.1"/>
    </source>
</evidence>
<gene>
    <name evidence="1" type="ORF">SCALOS_LOCUS3846</name>
</gene>
<reference evidence="1" key="1">
    <citation type="submission" date="2021-06" db="EMBL/GenBank/DDBJ databases">
        <authorList>
            <person name="Kallberg Y."/>
            <person name="Tangrot J."/>
            <person name="Rosling A."/>
        </authorList>
    </citation>
    <scope>NUCLEOTIDE SEQUENCE</scope>
    <source>
        <strain evidence="1">AU212A</strain>
    </source>
</reference>
<protein>
    <submittedName>
        <fullName evidence="1">2334_t:CDS:1</fullName>
    </submittedName>
</protein>
<sequence length="51" mass="6224">LEVKTLSFNLITKKVYRPQNSYFIENESLKLNIEESILFLKKEEYQVEHYN</sequence>
<proteinExistence type="predicted"/>